<protein>
    <submittedName>
        <fullName evidence="1">Uncharacterized protein</fullName>
    </submittedName>
</protein>
<evidence type="ECO:0000313" key="1">
    <source>
        <dbReference type="EMBL" id="AUR01798.1"/>
    </source>
</evidence>
<reference evidence="1 2" key="1">
    <citation type="journal article" date="2017" name="Front. Microbiol.">
        <title>Phaeobacter piscinae sp. nov., a species of the Roseobacter group and potential aquaculture probiont.</title>
        <authorList>
            <person name="Sonnenschein E.C."/>
            <person name="Phippen C.B.W."/>
            <person name="Nielsen K.F."/>
            <person name="Mateiu R.V."/>
            <person name="Melchiorsen J."/>
            <person name="Gram L."/>
            <person name="Overmann J."/>
            <person name="Freese H.M."/>
        </authorList>
    </citation>
    <scope>NUCLEOTIDE SEQUENCE [LARGE SCALE GENOMIC DNA]</scope>
    <source>
        <strain evidence="1 2">P88</strain>
        <plasmid evidence="2">pp88_e</plasmid>
    </source>
</reference>
<proteinExistence type="predicted"/>
<sequence length="68" mass="7364">MTIEGIKAAVDAGKAVRWSHDGYHVTRDSLGQYLITFQPNGNTIGLTNRAGDKLNGQPEDFYIAEVAA</sequence>
<keyword evidence="1" id="KW-0614">Plasmid</keyword>
<dbReference type="RefSeq" id="WP_024099637.1">
    <property type="nucleotide sequence ID" value="NZ_CP010730.1"/>
</dbReference>
<dbReference type="Proteomes" id="UP000236447">
    <property type="component" value="Plasmid pP88_e"/>
</dbReference>
<organism evidence="1 2">
    <name type="scientific">Phaeobacter inhibens</name>
    <dbReference type="NCBI Taxonomy" id="221822"/>
    <lineage>
        <taxon>Bacteria</taxon>
        <taxon>Pseudomonadati</taxon>
        <taxon>Pseudomonadota</taxon>
        <taxon>Alphaproteobacteria</taxon>
        <taxon>Rhodobacterales</taxon>
        <taxon>Roseobacteraceae</taxon>
        <taxon>Phaeobacter</taxon>
    </lineage>
</organism>
<gene>
    <name evidence="1" type="ORF">PhaeoP88_04486</name>
</gene>
<dbReference type="AlphaFoldDB" id="A0A2I7KGS2"/>
<evidence type="ECO:0000313" key="2">
    <source>
        <dbReference type="Proteomes" id="UP000236447"/>
    </source>
</evidence>
<accession>A0A2I7KGS2</accession>
<dbReference type="EMBL" id="CP010730">
    <property type="protein sequence ID" value="AUR01798.1"/>
    <property type="molecule type" value="Genomic_DNA"/>
</dbReference>
<reference evidence="1 2" key="2">
    <citation type="journal article" date="2017" name="Genome Biol. Evol.">
        <title>Trajectories and Drivers of Genome Evolution in Surface-Associated Marine Phaeobacter.</title>
        <authorList>
            <person name="Freese H.M."/>
            <person name="Sikorski J."/>
            <person name="Bunk B."/>
            <person name="Scheuner C."/>
            <person name="Meier-Kolthoff J.P."/>
            <person name="Sproer C."/>
            <person name="Gram L."/>
            <person name="Overmann J."/>
        </authorList>
    </citation>
    <scope>NUCLEOTIDE SEQUENCE [LARGE SCALE GENOMIC DNA]</scope>
    <source>
        <strain evidence="1 2">P88</strain>
        <plasmid evidence="2">pp88_e</plasmid>
    </source>
</reference>
<name>A0A2I7KGS2_9RHOB</name>
<geneLocation type="plasmid" evidence="2">
    <name>pp88_e</name>
</geneLocation>
<dbReference type="GeneID" id="31848635"/>